<sequence>MSTSDNNNAGDNTKRLAGGGLEFNHTCDWNGHHIGRTGTTAGLGSDQILTEFIRGLVAGY</sequence>
<comment type="caution">
    <text evidence="1">The sequence shown here is derived from an EMBL/GenBank/DDBJ whole genome shotgun (WGS) entry which is preliminary data.</text>
</comment>
<reference evidence="1 2" key="1">
    <citation type="journal article" date="2020" name="ISME J.">
        <title>Uncovering the hidden diversity of litter-decomposition mechanisms in mushroom-forming fungi.</title>
        <authorList>
            <person name="Floudas D."/>
            <person name="Bentzer J."/>
            <person name="Ahren D."/>
            <person name="Johansson T."/>
            <person name="Persson P."/>
            <person name="Tunlid A."/>
        </authorList>
    </citation>
    <scope>NUCLEOTIDE SEQUENCE [LARGE SCALE GENOMIC DNA]</scope>
    <source>
        <strain evidence="1 2">CBS 146.42</strain>
    </source>
</reference>
<protein>
    <submittedName>
        <fullName evidence="1">Uncharacterized protein</fullName>
    </submittedName>
</protein>
<name>A0A8H5LHD0_9AGAR</name>
<evidence type="ECO:0000313" key="2">
    <source>
        <dbReference type="Proteomes" id="UP000559027"/>
    </source>
</evidence>
<evidence type="ECO:0000313" key="1">
    <source>
        <dbReference type="EMBL" id="KAF5357174.1"/>
    </source>
</evidence>
<gene>
    <name evidence="1" type="ORF">D9756_006410</name>
</gene>
<proteinExistence type="predicted"/>
<keyword evidence="2" id="KW-1185">Reference proteome</keyword>
<organism evidence="1 2">
    <name type="scientific">Leucocoprinus leucothites</name>
    <dbReference type="NCBI Taxonomy" id="201217"/>
    <lineage>
        <taxon>Eukaryota</taxon>
        <taxon>Fungi</taxon>
        <taxon>Dikarya</taxon>
        <taxon>Basidiomycota</taxon>
        <taxon>Agaricomycotina</taxon>
        <taxon>Agaricomycetes</taxon>
        <taxon>Agaricomycetidae</taxon>
        <taxon>Agaricales</taxon>
        <taxon>Agaricineae</taxon>
        <taxon>Agaricaceae</taxon>
        <taxon>Leucocoprinus</taxon>
    </lineage>
</organism>
<accession>A0A8H5LHD0</accession>
<dbReference type="Proteomes" id="UP000559027">
    <property type="component" value="Unassembled WGS sequence"/>
</dbReference>
<dbReference type="EMBL" id="JAACJO010000006">
    <property type="protein sequence ID" value="KAF5357174.1"/>
    <property type="molecule type" value="Genomic_DNA"/>
</dbReference>
<dbReference type="AlphaFoldDB" id="A0A8H5LHD0"/>